<keyword evidence="5 12" id="KW-0813">Transport</keyword>
<evidence type="ECO:0000256" key="8">
    <source>
        <dbReference type="ARBA" id="ARBA00022692"/>
    </source>
</evidence>
<keyword evidence="10 12" id="KW-1133">Transmembrane helix</keyword>
<dbReference type="OrthoDB" id="6003510at2"/>
<gene>
    <name evidence="13" type="ORF">AZ78_0719</name>
</gene>
<keyword evidence="14" id="KW-1185">Reference proteome</keyword>
<dbReference type="GO" id="GO:0015886">
    <property type="term" value="P:heme transport"/>
    <property type="evidence" value="ECO:0007669"/>
    <property type="project" value="InterPro"/>
</dbReference>
<evidence type="ECO:0000256" key="9">
    <source>
        <dbReference type="ARBA" id="ARBA00022748"/>
    </source>
</evidence>
<evidence type="ECO:0000256" key="10">
    <source>
        <dbReference type="ARBA" id="ARBA00022989"/>
    </source>
</evidence>
<accession>A0A120AFK6</accession>
<keyword evidence="8 12" id="KW-0812">Transmembrane</keyword>
<keyword evidence="11 12" id="KW-0472">Membrane</keyword>
<name>A0A120AFK6_9GAMM</name>
<keyword evidence="7 12" id="KW-0997">Cell inner membrane</keyword>
<comment type="caution">
    <text evidence="13">The sequence shown here is derived from an EMBL/GenBank/DDBJ whole genome shotgun (WGS) entry which is preliminary data.</text>
</comment>
<comment type="subcellular location">
    <subcellularLocation>
        <location evidence="2 12">Cell inner membrane</location>
        <topology evidence="2 12">Single-pass membrane protein</topology>
    </subcellularLocation>
</comment>
<evidence type="ECO:0000256" key="3">
    <source>
        <dbReference type="ARBA" id="ARBA00008741"/>
    </source>
</evidence>
<dbReference type="Pfam" id="PF04995">
    <property type="entry name" value="CcmD"/>
    <property type="match status" value="1"/>
</dbReference>
<dbReference type="InterPro" id="IPR007078">
    <property type="entry name" value="Haem_export_protD_CcmD"/>
</dbReference>
<evidence type="ECO:0000256" key="1">
    <source>
        <dbReference type="ARBA" id="ARBA00002442"/>
    </source>
</evidence>
<evidence type="ECO:0000256" key="4">
    <source>
        <dbReference type="ARBA" id="ARBA00016461"/>
    </source>
</evidence>
<keyword evidence="9 12" id="KW-0201">Cytochrome c-type biogenesis</keyword>
<evidence type="ECO:0000256" key="7">
    <source>
        <dbReference type="ARBA" id="ARBA00022519"/>
    </source>
</evidence>
<reference evidence="13 14" key="1">
    <citation type="journal article" date="2014" name="Genome Announc.">
        <title>Draft Genome Sequence of Lysobacter capsici AZ78, a Bacterium Antagonistic to Plant-Pathogenic Oomycetes.</title>
        <authorList>
            <person name="Puopolo G."/>
            <person name="Sonego P."/>
            <person name="Engelen K."/>
            <person name="Pertot I."/>
        </authorList>
    </citation>
    <scope>NUCLEOTIDE SEQUENCE [LARGE SCALE GENOMIC DNA]</scope>
    <source>
        <strain evidence="13 14">AZ78</strain>
    </source>
</reference>
<dbReference type="AlphaFoldDB" id="A0A120AFK6"/>
<sequence length="54" mass="6439">MEYRNYLIAAYAVFFIVLGWDFFAGQWQVRRELRQARKRAARDAARSTPSELSR</sequence>
<evidence type="ECO:0000313" key="13">
    <source>
        <dbReference type="EMBL" id="KWS03173.1"/>
    </source>
</evidence>
<keyword evidence="6 12" id="KW-1003">Cell membrane</keyword>
<dbReference type="Proteomes" id="UP000023435">
    <property type="component" value="Unassembled WGS sequence"/>
</dbReference>
<organism evidence="13 14">
    <name type="scientific">Lysobacter capsici AZ78</name>
    <dbReference type="NCBI Taxonomy" id="1444315"/>
    <lineage>
        <taxon>Bacteria</taxon>
        <taxon>Pseudomonadati</taxon>
        <taxon>Pseudomonadota</taxon>
        <taxon>Gammaproteobacteria</taxon>
        <taxon>Lysobacterales</taxon>
        <taxon>Lysobacteraceae</taxon>
        <taxon>Lysobacter</taxon>
    </lineage>
</organism>
<feature type="transmembrane region" description="Helical" evidence="12">
    <location>
        <begin position="6"/>
        <end position="29"/>
    </location>
</feature>
<dbReference type="RefSeq" id="WP_036103042.1">
    <property type="nucleotide sequence ID" value="NZ_JAJA02000001.1"/>
</dbReference>
<protein>
    <recommendedName>
        <fullName evidence="4 12">Heme exporter protein D</fullName>
    </recommendedName>
</protein>
<comment type="similarity">
    <text evidence="3 12">Belongs to the CcmD/CycX/HelD family.</text>
</comment>
<evidence type="ECO:0000313" key="14">
    <source>
        <dbReference type="Proteomes" id="UP000023435"/>
    </source>
</evidence>
<evidence type="ECO:0000256" key="12">
    <source>
        <dbReference type="RuleBase" id="RU363101"/>
    </source>
</evidence>
<evidence type="ECO:0000256" key="6">
    <source>
        <dbReference type="ARBA" id="ARBA00022475"/>
    </source>
</evidence>
<proteinExistence type="inferred from homology"/>
<dbReference type="EMBL" id="JAJA02000001">
    <property type="protein sequence ID" value="KWS03173.1"/>
    <property type="molecule type" value="Genomic_DNA"/>
</dbReference>
<dbReference type="GO" id="GO:0017004">
    <property type="term" value="P:cytochrome complex assembly"/>
    <property type="evidence" value="ECO:0007669"/>
    <property type="project" value="UniProtKB-KW"/>
</dbReference>
<evidence type="ECO:0000256" key="5">
    <source>
        <dbReference type="ARBA" id="ARBA00022448"/>
    </source>
</evidence>
<dbReference type="GeneID" id="97903244"/>
<comment type="function">
    <text evidence="1 12">Required for the export of heme to the periplasm for the biogenesis of c-type cytochromes.</text>
</comment>
<evidence type="ECO:0000256" key="2">
    <source>
        <dbReference type="ARBA" id="ARBA00004377"/>
    </source>
</evidence>
<evidence type="ECO:0000256" key="11">
    <source>
        <dbReference type="ARBA" id="ARBA00023136"/>
    </source>
</evidence>
<dbReference type="GO" id="GO:0005886">
    <property type="term" value="C:plasma membrane"/>
    <property type="evidence" value="ECO:0007669"/>
    <property type="project" value="UniProtKB-SubCell"/>
</dbReference>